<reference evidence="2" key="1">
    <citation type="submission" date="2021-04" db="EMBL/GenBank/DDBJ databases">
        <authorList>
            <person name="Zhang D.-C."/>
        </authorList>
    </citation>
    <scope>NUCLEOTIDE SEQUENCE</scope>
    <source>
        <strain evidence="2">CGMCC 1.15697</strain>
    </source>
</reference>
<accession>A0A8J7S4P6</accession>
<feature type="compositionally biased region" description="Low complexity" evidence="1">
    <location>
        <begin position="12"/>
        <end position="32"/>
    </location>
</feature>
<name>A0A8J7S4P6_9PROT</name>
<feature type="region of interest" description="Disordered" evidence="1">
    <location>
        <begin position="1"/>
        <end position="32"/>
    </location>
</feature>
<evidence type="ECO:0000256" key="1">
    <source>
        <dbReference type="SAM" id="MobiDB-lite"/>
    </source>
</evidence>
<gene>
    <name evidence="2" type="ORF">KAJ83_06695</name>
</gene>
<comment type="caution">
    <text evidence="2">The sequence shown here is derived from an EMBL/GenBank/DDBJ whole genome shotgun (WGS) entry which is preliminary data.</text>
</comment>
<proteinExistence type="predicted"/>
<dbReference type="Proteomes" id="UP000672602">
    <property type="component" value="Unassembled WGS sequence"/>
</dbReference>
<feature type="region of interest" description="Disordered" evidence="1">
    <location>
        <begin position="80"/>
        <end position="132"/>
    </location>
</feature>
<feature type="compositionally biased region" description="Basic and acidic residues" evidence="1">
    <location>
        <begin position="1"/>
        <end position="11"/>
    </location>
</feature>
<evidence type="ECO:0000313" key="3">
    <source>
        <dbReference type="Proteomes" id="UP000672602"/>
    </source>
</evidence>
<dbReference type="EMBL" id="JAGMWN010000002">
    <property type="protein sequence ID" value="MBP5856689.1"/>
    <property type="molecule type" value="Genomic_DNA"/>
</dbReference>
<evidence type="ECO:0000313" key="2">
    <source>
        <dbReference type="EMBL" id="MBP5856689.1"/>
    </source>
</evidence>
<keyword evidence="3" id="KW-1185">Reference proteome</keyword>
<sequence length="132" mass="14568">MRDKHDTDHFNAKAADGATDGAADPPASSAYPSLEFDASEFMHFLDDADWSEEEKAEYITLVWNIVCEFVALGFNMHPLQQTQNSCGKPGGQGLRPPPDSESGVESLRAYLQENHPEPRAATEDGRAEREET</sequence>
<feature type="compositionally biased region" description="Basic and acidic residues" evidence="1">
    <location>
        <begin position="114"/>
        <end position="132"/>
    </location>
</feature>
<dbReference type="AlphaFoldDB" id="A0A8J7S4P6"/>
<organism evidence="2 3">
    <name type="scientific">Marivibrio halodurans</name>
    <dbReference type="NCBI Taxonomy" id="2039722"/>
    <lineage>
        <taxon>Bacteria</taxon>
        <taxon>Pseudomonadati</taxon>
        <taxon>Pseudomonadota</taxon>
        <taxon>Alphaproteobacteria</taxon>
        <taxon>Rhodospirillales</taxon>
        <taxon>Rhodospirillaceae</taxon>
        <taxon>Marivibrio</taxon>
    </lineage>
</organism>
<protein>
    <submittedName>
        <fullName evidence="2">Uncharacterized protein</fullName>
    </submittedName>
</protein>
<dbReference type="RefSeq" id="WP_210681249.1">
    <property type="nucleotide sequence ID" value="NZ_JAGMWN010000002.1"/>
</dbReference>